<dbReference type="CDD" id="cd19540">
    <property type="entry name" value="LCL_NRPS-like"/>
    <property type="match status" value="1"/>
</dbReference>
<keyword evidence="7" id="KW-1185">Reference proteome</keyword>
<dbReference type="SUPFAM" id="SSF52777">
    <property type="entry name" value="CoA-dependent acyltransferases"/>
    <property type="match status" value="2"/>
</dbReference>
<dbReference type="InterPro" id="IPR023213">
    <property type="entry name" value="CAT-like_dom_sf"/>
</dbReference>
<dbReference type="PROSITE" id="PS00455">
    <property type="entry name" value="AMP_BINDING"/>
    <property type="match status" value="1"/>
</dbReference>
<evidence type="ECO:0000256" key="3">
    <source>
        <dbReference type="ARBA" id="ARBA00022553"/>
    </source>
</evidence>
<dbReference type="SUPFAM" id="SSF56801">
    <property type="entry name" value="Acetyl-CoA synthetase-like"/>
    <property type="match status" value="1"/>
</dbReference>
<dbReference type="Pfam" id="PF00501">
    <property type="entry name" value="AMP-binding"/>
    <property type="match status" value="1"/>
</dbReference>
<dbReference type="InterPro" id="IPR020806">
    <property type="entry name" value="PKS_PP-bd"/>
</dbReference>
<dbReference type="SUPFAM" id="SSF47336">
    <property type="entry name" value="ACP-like"/>
    <property type="match status" value="1"/>
</dbReference>
<sequence>MSLPSLPLTVNGKLDRTALPTPDHTTGDGRAPATVQEELLRSVFAQVLNVPAVGGDDSFFALGGHSLLAARLVSRIRTVLGLELPLRMIFEAPTPAALAAALVGAADGRPALRAEGRPGRVPLSFAQRRLWFVDQMEGPSPTYNVPAMTRLSGDVDVPALEAALRDVIARHEALRTTFAVADDEPYQRILAVEDLDWRLDVVRIELDELAGALERATRYTFDLSAEPPFRAWLFEAGPDERLLVLVTHHIVSDGWSMSPLLRDMSLAYEAQRRGAEARWEPLPVQYADYVLWQRRLLGADSDPESLLSKQVAYWRRALAGIPAELALPHDHPRPAVASHRGHSLQWRVPAEVHARLVELARTEGVTPFMVLQAALAVLFFRLGAGTDIPIGSPVAGRTDEALDDLVGFFVNNLVIRTDLSGEPEFRQLLARVRDTTLEALANQDVPFERLVEELAPQRALGRHPLFQVMLTLQNTERGSLELGEVRAGGAGATIDRMVAMPARYDFWLSIGETVDADGAAAGMVGSVVAAADLFDQATVERLIAMYGRVLAAVTAEPATQVQRVSVLDPAERDLLLLRWNDTSEPTAAVTVGEMFRSRAAEQPDWVAVVADGVELSYAALDERAGRIARALAGRGVGVESVVGLCLPRGVEMIAAILGVWQAGAAYLPVDPALPDERVEFLLADSGAGVLLTDRDMTAVVPVMRLDDLPEGPVPVVAPVGGAVAYVMYTSGSSGAPKGVAVTQEALTNYVSGVSGRLD</sequence>
<evidence type="ECO:0000259" key="5">
    <source>
        <dbReference type="PROSITE" id="PS50075"/>
    </source>
</evidence>
<evidence type="ECO:0000256" key="1">
    <source>
        <dbReference type="ARBA" id="ARBA00001957"/>
    </source>
</evidence>
<dbReference type="Pfam" id="PF00550">
    <property type="entry name" value="PP-binding"/>
    <property type="match status" value="1"/>
</dbReference>
<evidence type="ECO:0000256" key="4">
    <source>
        <dbReference type="SAM" id="MobiDB-lite"/>
    </source>
</evidence>
<proteinExistence type="predicted"/>
<dbReference type="SMART" id="SM00823">
    <property type="entry name" value="PKS_PP"/>
    <property type="match status" value="1"/>
</dbReference>
<keyword evidence="2" id="KW-0596">Phosphopantetheine</keyword>
<evidence type="ECO:0000313" key="7">
    <source>
        <dbReference type="Proteomes" id="UP000638560"/>
    </source>
</evidence>
<organism evidence="6 7">
    <name type="scientific">Plantactinospora alkalitolerans</name>
    <dbReference type="NCBI Taxonomy" id="2789879"/>
    <lineage>
        <taxon>Bacteria</taxon>
        <taxon>Bacillati</taxon>
        <taxon>Actinomycetota</taxon>
        <taxon>Actinomycetes</taxon>
        <taxon>Micromonosporales</taxon>
        <taxon>Micromonosporaceae</taxon>
        <taxon>Plantactinospora</taxon>
    </lineage>
</organism>
<protein>
    <submittedName>
        <fullName evidence="6">AMP-binding protein</fullName>
    </submittedName>
</protein>
<dbReference type="Pfam" id="PF00668">
    <property type="entry name" value="Condensation"/>
    <property type="match status" value="1"/>
</dbReference>
<dbReference type="InterPro" id="IPR036736">
    <property type="entry name" value="ACP-like_sf"/>
</dbReference>
<reference evidence="6 7" key="1">
    <citation type="submission" date="2020-11" db="EMBL/GenBank/DDBJ databases">
        <title>A novel isolate from a Black sea contaminated sediment with potential to produce alkanes: Plantactinospora alkalitolerans sp. nov.</title>
        <authorList>
            <person name="Carro L."/>
            <person name="Veyisoglu A."/>
            <person name="Guven K."/>
            <person name="Schumann P."/>
            <person name="Klenk H.-P."/>
            <person name="Sahin N."/>
        </authorList>
    </citation>
    <scope>NUCLEOTIDE SEQUENCE [LARGE SCALE GENOMIC DNA]</scope>
    <source>
        <strain evidence="6 7">S1510</strain>
    </source>
</reference>
<dbReference type="InterPro" id="IPR009081">
    <property type="entry name" value="PP-bd_ACP"/>
</dbReference>
<comment type="cofactor">
    <cofactor evidence="1">
        <name>pantetheine 4'-phosphate</name>
        <dbReference type="ChEBI" id="CHEBI:47942"/>
    </cofactor>
</comment>
<dbReference type="InterPro" id="IPR020845">
    <property type="entry name" value="AMP-binding_CS"/>
</dbReference>
<dbReference type="PROSITE" id="PS00012">
    <property type="entry name" value="PHOSPHOPANTETHEINE"/>
    <property type="match status" value="1"/>
</dbReference>
<evidence type="ECO:0000256" key="2">
    <source>
        <dbReference type="ARBA" id="ARBA00022450"/>
    </source>
</evidence>
<feature type="region of interest" description="Disordered" evidence="4">
    <location>
        <begin position="1"/>
        <end position="30"/>
    </location>
</feature>
<keyword evidence="3" id="KW-0597">Phosphoprotein</keyword>
<dbReference type="InterPro" id="IPR001242">
    <property type="entry name" value="Condensation_dom"/>
</dbReference>
<name>A0ABS0H9I4_9ACTN</name>
<dbReference type="PANTHER" id="PTHR45527">
    <property type="entry name" value="NONRIBOSOMAL PEPTIDE SYNTHETASE"/>
    <property type="match status" value="1"/>
</dbReference>
<evidence type="ECO:0000313" key="6">
    <source>
        <dbReference type="EMBL" id="MBF9135130.1"/>
    </source>
</evidence>
<dbReference type="PANTHER" id="PTHR45527:SF1">
    <property type="entry name" value="FATTY ACID SYNTHASE"/>
    <property type="match status" value="1"/>
</dbReference>
<gene>
    <name evidence="6" type="ORF">I0C86_40340</name>
</gene>
<dbReference type="InterPro" id="IPR000873">
    <property type="entry name" value="AMP-dep_synth/lig_dom"/>
</dbReference>
<dbReference type="PROSITE" id="PS50075">
    <property type="entry name" value="CARRIER"/>
    <property type="match status" value="1"/>
</dbReference>
<feature type="non-terminal residue" evidence="6">
    <location>
        <position position="758"/>
    </location>
</feature>
<dbReference type="RefSeq" id="WP_196206593.1">
    <property type="nucleotide sequence ID" value="NZ_JADPUN010000415.1"/>
</dbReference>
<dbReference type="InterPro" id="IPR006162">
    <property type="entry name" value="Ppantetheine_attach_site"/>
</dbReference>
<accession>A0ABS0H9I4</accession>
<dbReference type="Proteomes" id="UP000638560">
    <property type="component" value="Unassembled WGS sequence"/>
</dbReference>
<dbReference type="EMBL" id="JADPUN010000415">
    <property type="protein sequence ID" value="MBF9135130.1"/>
    <property type="molecule type" value="Genomic_DNA"/>
</dbReference>
<comment type="caution">
    <text evidence="6">The sequence shown here is derived from an EMBL/GenBank/DDBJ whole genome shotgun (WGS) entry which is preliminary data.</text>
</comment>
<dbReference type="Gene3D" id="1.10.1200.10">
    <property type="entry name" value="ACP-like"/>
    <property type="match status" value="1"/>
</dbReference>
<dbReference type="Gene3D" id="3.40.50.980">
    <property type="match status" value="2"/>
</dbReference>
<feature type="domain" description="Carrier" evidence="5">
    <location>
        <begin position="31"/>
        <end position="106"/>
    </location>
</feature>
<dbReference type="Gene3D" id="3.30.559.10">
    <property type="entry name" value="Chloramphenicol acetyltransferase-like domain"/>
    <property type="match status" value="1"/>
</dbReference>
<dbReference type="Gene3D" id="3.30.559.30">
    <property type="entry name" value="Nonribosomal peptide synthetase, condensation domain"/>
    <property type="match status" value="1"/>
</dbReference>